<name>A0ABV7YML2_9ACTN</name>
<sequence length="372" mass="40505">MSYDDKTEYGLRSITLREDEEPPQQAPRRRKRRKGTRTVVVILVSLVLLLGGGLVLTGFLFSEKLGNQVDRIPDAFDIPEADRPQKVTGAGAGAMNILLAGSDRRAEVGTTGEGAGDAFEAKGQRSDTMMVLHIAADRKSAYLISIPRDSWVDIPGEGRNKLNAAYSLGGPKLYIQTVEKITGLRIDHLAVIDWNGFKALTDALGGVSMTFDKEVRAASGATFGPGTETLTGEEALDYVRERKHLPGGDFDRIKRQQNFLRSLMKQTLSNGTITNPVKLTNAMNAVTQNLSVDDKFTTGEMRDLAIGMRNLRGSGVTFMTVPTKGTGMEGSQSVVYLDEAKARALWSSVRSDDIATWLAEHGKDEVLGDKVK</sequence>
<keyword evidence="3" id="KW-1133">Transmembrane helix</keyword>
<dbReference type="Proteomes" id="UP001595699">
    <property type="component" value="Unassembled WGS sequence"/>
</dbReference>
<dbReference type="RefSeq" id="WP_205114620.1">
    <property type="nucleotide sequence ID" value="NZ_JAFBCM010000001.1"/>
</dbReference>
<dbReference type="Gene3D" id="3.40.630.190">
    <property type="entry name" value="LCP protein"/>
    <property type="match status" value="1"/>
</dbReference>
<feature type="transmembrane region" description="Helical" evidence="3">
    <location>
        <begin position="38"/>
        <end position="61"/>
    </location>
</feature>
<keyword evidence="3" id="KW-0812">Transmembrane</keyword>
<dbReference type="PANTHER" id="PTHR33392:SF6">
    <property type="entry name" value="POLYISOPRENYL-TEICHOIC ACID--PEPTIDOGLYCAN TEICHOIC ACID TRANSFERASE TAGU"/>
    <property type="match status" value="1"/>
</dbReference>
<dbReference type="EMBL" id="JBHRZH010000038">
    <property type="protein sequence ID" value="MFC3765449.1"/>
    <property type="molecule type" value="Genomic_DNA"/>
</dbReference>
<dbReference type="Pfam" id="PF03816">
    <property type="entry name" value="LytR_cpsA_psr"/>
    <property type="match status" value="1"/>
</dbReference>
<evidence type="ECO:0000256" key="3">
    <source>
        <dbReference type="SAM" id="Phobius"/>
    </source>
</evidence>
<evidence type="ECO:0000313" key="5">
    <source>
        <dbReference type="EMBL" id="MFC3765449.1"/>
    </source>
</evidence>
<dbReference type="InterPro" id="IPR004474">
    <property type="entry name" value="LytR_CpsA_psr"/>
</dbReference>
<proteinExistence type="inferred from homology"/>
<keyword evidence="6" id="KW-1185">Reference proteome</keyword>
<dbReference type="NCBIfam" id="TIGR00350">
    <property type="entry name" value="lytR_cpsA_psr"/>
    <property type="match status" value="1"/>
</dbReference>
<comment type="caution">
    <text evidence="5">The sequence shown here is derived from an EMBL/GenBank/DDBJ whole genome shotgun (WGS) entry which is preliminary data.</text>
</comment>
<reference evidence="6" key="1">
    <citation type="journal article" date="2019" name="Int. J. Syst. Evol. Microbiol.">
        <title>The Global Catalogue of Microorganisms (GCM) 10K type strain sequencing project: providing services to taxonomists for standard genome sequencing and annotation.</title>
        <authorList>
            <consortium name="The Broad Institute Genomics Platform"/>
            <consortium name="The Broad Institute Genome Sequencing Center for Infectious Disease"/>
            <person name="Wu L."/>
            <person name="Ma J."/>
        </authorList>
    </citation>
    <scope>NUCLEOTIDE SEQUENCE [LARGE SCALE GENOMIC DNA]</scope>
    <source>
        <strain evidence="6">CGMCC 4.7241</strain>
    </source>
</reference>
<feature type="domain" description="Cell envelope-related transcriptional attenuator" evidence="4">
    <location>
        <begin position="125"/>
        <end position="267"/>
    </location>
</feature>
<keyword evidence="3" id="KW-0472">Membrane</keyword>
<protein>
    <submittedName>
        <fullName evidence="5">LCP family protein</fullName>
    </submittedName>
</protein>
<organism evidence="5 6">
    <name type="scientific">Tenggerimyces flavus</name>
    <dbReference type="NCBI Taxonomy" id="1708749"/>
    <lineage>
        <taxon>Bacteria</taxon>
        <taxon>Bacillati</taxon>
        <taxon>Actinomycetota</taxon>
        <taxon>Actinomycetes</taxon>
        <taxon>Propionibacteriales</taxon>
        <taxon>Nocardioidaceae</taxon>
        <taxon>Tenggerimyces</taxon>
    </lineage>
</organism>
<evidence type="ECO:0000259" key="4">
    <source>
        <dbReference type="Pfam" id="PF03816"/>
    </source>
</evidence>
<dbReference type="InterPro" id="IPR050922">
    <property type="entry name" value="LytR/CpsA/Psr_CW_biosynth"/>
</dbReference>
<accession>A0ABV7YML2</accession>
<evidence type="ECO:0000256" key="1">
    <source>
        <dbReference type="ARBA" id="ARBA00006068"/>
    </source>
</evidence>
<feature type="region of interest" description="Disordered" evidence="2">
    <location>
        <begin position="1"/>
        <end position="32"/>
    </location>
</feature>
<dbReference type="PANTHER" id="PTHR33392">
    <property type="entry name" value="POLYISOPRENYL-TEICHOIC ACID--PEPTIDOGLYCAN TEICHOIC ACID TRANSFERASE TAGU"/>
    <property type="match status" value="1"/>
</dbReference>
<evidence type="ECO:0000313" key="6">
    <source>
        <dbReference type="Proteomes" id="UP001595699"/>
    </source>
</evidence>
<gene>
    <name evidence="5" type="ORF">ACFOUW_31775</name>
</gene>
<evidence type="ECO:0000256" key="2">
    <source>
        <dbReference type="SAM" id="MobiDB-lite"/>
    </source>
</evidence>
<comment type="similarity">
    <text evidence="1">Belongs to the LytR/CpsA/Psr (LCP) family.</text>
</comment>